<reference evidence="8 9" key="1">
    <citation type="journal article" name="Front. Microbiol.">
        <title>Sugar Metabolism of the First Thermophilic Planctomycete Thermogutta terrifontis: Comparative Genomic and Transcriptomic Approaches.</title>
        <authorList>
            <person name="Elcheninov A.G."/>
            <person name="Menzel P."/>
            <person name="Gudbergsdottir S.R."/>
            <person name="Slesarev A.I."/>
            <person name="Kadnikov V.V."/>
            <person name="Krogh A."/>
            <person name="Bonch-Osmolovskaya E.A."/>
            <person name="Peng X."/>
            <person name="Kublanov I.V."/>
        </authorList>
    </citation>
    <scope>NUCLEOTIDE SEQUENCE [LARGE SCALE GENOMIC DNA]</scope>
    <source>
        <strain evidence="8 9">R1</strain>
    </source>
</reference>
<dbReference type="PANTHER" id="PTHR43066:SF11">
    <property type="entry name" value="PEPTIDASE S54 RHOMBOID DOMAIN-CONTAINING PROTEIN"/>
    <property type="match status" value="1"/>
</dbReference>
<evidence type="ECO:0000313" key="9">
    <source>
        <dbReference type="Proteomes" id="UP000215086"/>
    </source>
</evidence>
<dbReference type="EMBL" id="CP018477">
    <property type="protein sequence ID" value="ASV76759.1"/>
    <property type="molecule type" value="Genomic_DNA"/>
</dbReference>
<evidence type="ECO:0000256" key="2">
    <source>
        <dbReference type="ARBA" id="ARBA00022692"/>
    </source>
</evidence>
<dbReference type="PANTHER" id="PTHR43066">
    <property type="entry name" value="RHOMBOID-RELATED PROTEIN"/>
    <property type="match status" value="1"/>
</dbReference>
<feature type="transmembrane region" description="Helical" evidence="5">
    <location>
        <begin position="68"/>
        <end position="93"/>
    </location>
</feature>
<name>A0A286RLA8_9BACT</name>
<evidence type="ECO:0000256" key="3">
    <source>
        <dbReference type="ARBA" id="ARBA00022989"/>
    </source>
</evidence>
<proteinExistence type="predicted"/>
<dbReference type="Pfam" id="PF01694">
    <property type="entry name" value="Rhomboid"/>
    <property type="match status" value="1"/>
</dbReference>
<dbReference type="GO" id="GO:0004252">
    <property type="term" value="F:serine-type endopeptidase activity"/>
    <property type="evidence" value="ECO:0007669"/>
    <property type="project" value="InterPro"/>
</dbReference>
<evidence type="ECO:0000256" key="1">
    <source>
        <dbReference type="ARBA" id="ARBA00004141"/>
    </source>
</evidence>
<keyword evidence="2 5" id="KW-0812">Transmembrane</keyword>
<dbReference type="KEGG" id="ttf:THTE_4158"/>
<dbReference type="RefSeq" id="WP_095416476.1">
    <property type="nucleotide sequence ID" value="NZ_CP018477.1"/>
</dbReference>
<accession>A0A286RLA8</accession>
<dbReference type="AlphaFoldDB" id="A0A286RLA8"/>
<keyword evidence="9" id="KW-1185">Reference proteome</keyword>
<evidence type="ECO:0000259" key="7">
    <source>
        <dbReference type="Pfam" id="PF20216"/>
    </source>
</evidence>
<dbReference type="InterPro" id="IPR046483">
    <property type="entry name" value="DUF6576"/>
</dbReference>
<feature type="transmembrane region" description="Helical" evidence="5">
    <location>
        <begin position="190"/>
        <end position="208"/>
    </location>
</feature>
<dbReference type="InterPro" id="IPR022764">
    <property type="entry name" value="Peptidase_S54_rhomboid_dom"/>
</dbReference>
<dbReference type="SUPFAM" id="SSF144091">
    <property type="entry name" value="Rhomboid-like"/>
    <property type="match status" value="1"/>
</dbReference>
<evidence type="ECO:0000313" key="8">
    <source>
        <dbReference type="EMBL" id="ASV76759.1"/>
    </source>
</evidence>
<organism evidence="8 9">
    <name type="scientific">Thermogutta terrifontis</name>
    <dbReference type="NCBI Taxonomy" id="1331910"/>
    <lineage>
        <taxon>Bacteria</taxon>
        <taxon>Pseudomonadati</taxon>
        <taxon>Planctomycetota</taxon>
        <taxon>Planctomycetia</taxon>
        <taxon>Pirellulales</taxon>
        <taxon>Thermoguttaceae</taxon>
        <taxon>Thermogutta</taxon>
    </lineage>
</organism>
<evidence type="ECO:0000259" key="6">
    <source>
        <dbReference type="Pfam" id="PF01694"/>
    </source>
</evidence>
<protein>
    <submittedName>
        <fullName evidence="8">Rhomboid family serine protease</fullName>
    </submittedName>
</protein>
<dbReference type="Proteomes" id="UP000215086">
    <property type="component" value="Chromosome"/>
</dbReference>
<dbReference type="GO" id="GO:0006508">
    <property type="term" value="P:proteolysis"/>
    <property type="evidence" value="ECO:0007669"/>
    <property type="project" value="UniProtKB-KW"/>
</dbReference>
<gene>
    <name evidence="8" type="ORF">THTE_4158</name>
</gene>
<feature type="transmembrane region" description="Helical" evidence="5">
    <location>
        <begin position="129"/>
        <end position="151"/>
    </location>
</feature>
<dbReference type="InterPro" id="IPR035952">
    <property type="entry name" value="Rhomboid-like_sf"/>
</dbReference>
<evidence type="ECO:0000256" key="4">
    <source>
        <dbReference type="ARBA" id="ARBA00023136"/>
    </source>
</evidence>
<feature type="domain" description="DUF6576" evidence="7">
    <location>
        <begin position="268"/>
        <end position="301"/>
    </location>
</feature>
<dbReference type="GO" id="GO:0016020">
    <property type="term" value="C:membrane"/>
    <property type="evidence" value="ECO:0007669"/>
    <property type="project" value="UniProtKB-SubCell"/>
</dbReference>
<evidence type="ECO:0000256" key="5">
    <source>
        <dbReference type="SAM" id="Phobius"/>
    </source>
</evidence>
<feature type="domain" description="Peptidase S54 rhomboid" evidence="6">
    <location>
        <begin position="64"/>
        <end position="208"/>
    </location>
</feature>
<keyword evidence="8" id="KW-0645">Protease</keyword>
<keyword evidence="4 5" id="KW-0472">Membrane</keyword>
<sequence length="310" mass="35972">MGLYDRDYITRRTLPGGAWSTSQYSMVTILIVINVVVYVLDAFSNYRLSDLTAARVGTLTRPWLWWQFLTYGFTHAPSPQHIFFNMLTLWFFGRDIEYLLGRKEFLRLYLFLVIVGGVVWAAINRLQGASAGSSMIGASGAVVGIFLLFCLHYPRRTILLFFFLPVPAWVAGVLLLAPDIMSAIQSRESEIAYSVHLTGAALAALYYYQNWNLGLFWERLGGERIWVRIKYLFQRRPRLRVHRGEYEYLREMDDVGDPTDAEKEEWEKLEAEVERILDKINKSGTDSLTRAERRTLERASQLYRQRRRGS</sequence>
<comment type="subcellular location">
    <subcellularLocation>
        <location evidence="1">Membrane</location>
        <topology evidence="1">Multi-pass membrane protein</topology>
    </subcellularLocation>
</comment>
<keyword evidence="8" id="KW-0378">Hydrolase</keyword>
<feature type="transmembrane region" description="Helical" evidence="5">
    <location>
        <begin position="21"/>
        <end position="40"/>
    </location>
</feature>
<feature type="transmembrane region" description="Helical" evidence="5">
    <location>
        <begin position="158"/>
        <end position="178"/>
    </location>
</feature>
<feature type="transmembrane region" description="Helical" evidence="5">
    <location>
        <begin position="105"/>
        <end position="123"/>
    </location>
</feature>
<dbReference type="Pfam" id="PF20216">
    <property type="entry name" value="DUF6576"/>
    <property type="match status" value="1"/>
</dbReference>
<dbReference type="Gene3D" id="1.20.1540.10">
    <property type="entry name" value="Rhomboid-like"/>
    <property type="match status" value="1"/>
</dbReference>
<dbReference type="OrthoDB" id="9813074at2"/>
<keyword evidence="3 5" id="KW-1133">Transmembrane helix</keyword>